<organism evidence="2 3">
    <name type="scientific">Caerostris darwini</name>
    <dbReference type="NCBI Taxonomy" id="1538125"/>
    <lineage>
        <taxon>Eukaryota</taxon>
        <taxon>Metazoa</taxon>
        <taxon>Ecdysozoa</taxon>
        <taxon>Arthropoda</taxon>
        <taxon>Chelicerata</taxon>
        <taxon>Arachnida</taxon>
        <taxon>Araneae</taxon>
        <taxon>Araneomorphae</taxon>
        <taxon>Entelegynae</taxon>
        <taxon>Araneoidea</taxon>
        <taxon>Araneidae</taxon>
        <taxon>Caerostris</taxon>
    </lineage>
</organism>
<comment type="caution">
    <text evidence="2">The sequence shown here is derived from an EMBL/GenBank/DDBJ whole genome shotgun (WGS) entry which is preliminary data.</text>
</comment>
<feature type="compositionally biased region" description="Basic and acidic residues" evidence="1">
    <location>
        <begin position="17"/>
        <end position="32"/>
    </location>
</feature>
<protein>
    <submittedName>
        <fullName evidence="2">Uncharacterized protein</fullName>
    </submittedName>
</protein>
<proteinExistence type="predicted"/>
<evidence type="ECO:0000313" key="3">
    <source>
        <dbReference type="Proteomes" id="UP001054837"/>
    </source>
</evidence>
<feature type="region of interest" description="Disordered" evidence="1">
    <location>
        <begin position="1"/>
        <end position="41"/>
    </location>
</feature>
<dbReference type="Proteomes" id="UP001054837">
    <property type="component" value="Unassembled WGS sequence"/>
</dbReference>
<dbReference type="AlphaFoldDB" id="A0AAV4S530"/>
<gene>
    <name evidence="2" type="ORF">CDAR_515571</name>
</gene>
<evidence type="ECO:0000313" key="2">
    <source>
        <dbReference type="EMBL" id="GIY27827.1"/>
    </source>
</evidence>
<reference evidence="2 3" key="1">
    <citation type="submission" date="2021-06" db="EMBL/GenBank/DDBJ databases">
        <title>Caerostris darwini draft genome.</title>
        <authorList>
            <person name="Kono N."/>
            <person name="Arakawa K."/>
        </authorList>
    </citation>
    <scope>NUCLEOTIDE SEQUENCE [LARGE SCALE GENOMIC DNA]</scope>
</reference>
<accession>A0AAV4S530</accession>
<keyword evidence="3" id="KW-1185">Reference proteome</keyword>
<name>A0AAV4S530_9ARAC</name>
<dbReference type="EMBL" id="BPLQ01007091">
    <property type="protein sequence ID" value="GIY27827.1"/>
    <property type="molecule type" value="Genomic_DNA"/>
</dbReference>
<evidence type="ECO:0000256" key="1">
    <source>
        <dbReference type="SAM" id="MobiDB-lite"/>
    </source>
</evidence>
<sequence length="197" mass="21746">MGDGGKCRVEGNPVTNDLRDPRPQEKRSKDPHSQGPKGKEKHRLYSNSLFESFWVNHHTFSTRERPQEFRRRVSNSELPTLFLPGSWHRQTIRCLLMRSAGEIVFGTGSISSNITSPILSSTVGSTSSSIARHYQTFIKYSQTYVQSISSSIARPTLSSTVGSISSSIARPTLSSTVGSISSSIARPTFQSGLFHQV</sequence>